<dbReference type="SMART" id="SM00855">
    <property type="entry name" value="PGAM"/>
    <property type="match status" value="1"/>
</dbReference>
<dbReference type="SUPFAM" id="SSF53254">
    <property type="entry name" value="Phosphoglycerate mutase-like"/>
    <property type="match status" value="1"/>
</dbReference>
<name>A0A652YL91_NOCGL</name>
<dbReference type="InterPro" id="IPR013078">
    <property type="entry name" value="His_Pase_superF_clade-1"/>
</dbReference>
<proteinExistence type="predicted"/>
<dbReference type="EMBL" id="VNIQ01000007">
    <property type="protein sequence ID" value="TYQ01863.1"/>
    <property type="molecule type" value="Genomic_DNA"/>
</dbReference>
<dbReference type="AlphaFoldDB" id="A0A652YL91"/>
<reference evidence="1" key="1">
    <citation type="submission" date="2019-07" db="EMBL/GenBank/DDBJ databases">
        <title>Genomic Encyclopedia of Type Strains, Phase IV (KMG-IV): sequencing the most valuable type-strain genomes for metagenomic binning, comparative biology and taxonomic classification.</title>
        <authorList>
            <person name="Goeker M."/>
        </authorList>
    </citation>
    <scope>NUCLEOTIDE SEQUENCE</scope>
    <source>
        <strain evidence="1">DSM 44596</strain>
    </source>
</reference>
<dbReference type="CDD" id="cd07067">
    <property type="entry name" value="HP_PGM_like"/>
    <property type="match status" value="1"/>
</dbReference>
<dbReference type="InterPro" id="IPR029033">
    <property type="entry name" value="His_PPase_superfam"/>
</dbReference>
<sequence>MSLVPPSFTNAVVAVALFASGGSFGTGSSEAVNAREPIAITFMRHAESAGNVSGVIDTSVPGPELTEKGRNQAQVAADTFSKLDYDGVYASTMIRTQQTADPMAKAVDATVEVLPGLQEIEAGEFDGKPEEEGRVAYAATSDWLKGNRDARIPGGIDGNEFDQRFDSAVEKIYASGDTHPIVFSHGASIPTWVLMNVRNPDLTLVTTDRLPNTGYIVITGTPETGWTLTDWNGKNISQ</sequence>
<dbReference type="GO" id="GO:0005737">
    <property type="term" value="C:cytoplasm"/>
    <property type="evidence" value="ECO:0007669"/>
    <property type="project" value="TreeGrafter"/>
</dbReference>
<accession>A0A652YL91</accession>
<dbReference type="PANTHER" id="PTHR48100:SF58">
    <property type="entry name" value="PE-PGRS FAMILY PROTEIN PE_PGRS11"/>
    <property type="match status" value="1"/>
</dbReference>
<dbReference type="Pfam" id="PF00300">
    <property type="entry name" value="His_Phos_1"/>
    <property type="match status" value="1"/>
</dbReference>
<dbReference type="InterPro" id="IPR050275">
    <property type="entry name" value="PGM_Phosphatase"/>
</dbReference>
<gene>
    <name evidence="1" type="ORF">FNL38_107285</name>
</gene>
<dbReference type="Gene3D" id="3.40.50.1240">
    <property type="entry name" value="Phosphoglycerate mutase-like"/>
    <property type="match status" value="1"/>
</dbReference>
<dbReference type="GO" id="GO:0016791">
    <property type="term" value="F:phosphatase activity"/>
    <property type="evidence" value="ECO:0007669"/>
    <property type="project" value="TreeGrafter"/>
</dbReference>
<dbReference type="PANTHER" id="PTHR48100">
    <property type="entry name" value="BROAD-SPECIFICITY PHOSPHATASE YOR283W-RELATED"/>
    <property type="match status" value="1"/>
</dbReference>
<organism evidence="1">
    <name type="scientific">Nocardia globerula</name>
    <dbReference type="NCBI Taxonomy" id="1818"/>
    <lineage>
        <taxon>Bacteria</taxon>
        <taxon>Bacillati</taxon>
        <taxon>Actinomycetota</taxon>
        <taxon>Actinomycetes</taxon>
        <taxon>Mycobacteriales</taxon>
        <taxon>Nocardiaceae</taxon>
        <taxon>Nocardia</taxon>
    </lineage>
</organism>
<protein>
    <submittedName>
        <fullName evidence="1">Broad specificity phosphatase PhoE</fullName>
    </submittedName>
</protein>
<comment type="caution">
    <text evidence="1">The sequence shown here is derived from an EMBL/GenBank/DDBJ whole genome shotgun (WGS) entry which is preliminary data.</text>
</comment>
<evidence type="ECO:0000313" key="1">
    <source>
        <dbReference type="EMBL" id="TYQ01863.1"/>
    </source>
</evidence>